<feature type="compositionally biased region" description="Polar residues" evidence="1">
    <location>
        <begin position="123"/>
        <end position="139"/>
    </location>
</feature>
<sequence>MDCKKGEQCIVVESNSDECKEKDNCRPHAKCIAPQKDAPVYTSNSACATVRCAGDTVCQETENGPACVPANAPPISSGCAAVLCAQGYNCVDSPSGPSCQEFQNSEGIMIDQSQTPAPPSGNMVGTSDSGSGTEVQTGSATDIDLSCSMECPSGI</sequence>
<evidence type="ECO:0000313" key="2">
    <source>
        <dbReference type="EMBL" id="PAV61436.1"/>
    </source>
</evidence>
<dbReference type="OrthoDB" id="152433at2759"/>
<dbReference type="EMBL" id="LIAE01010413">
    <property type="protein sequence ID" value="PAV61436.1"/>
    <property type="molecule type" value="Genomic_DNA"/>
</dbReference>
<organism evidence="2 3">
    <name type="scientific">Diploscapter pachys</name>
    <dbReference type="NCBI Taxonomy" id="2018661"/>
    <lineage>
        <taxon>Eukaryota</taxon>
        <taxon>Metazoa</taxon>
        <taxon>Ecdysozoa</taxon>
        <taxon>Nematoda</taxon>
        <taxon>Chromadorea</taxon>
        <taxon>Rhabditida</taxon>
        <taxon>Rhabditina</taxon>
        <taxon>Rhabditomorpha</taxon>
        <taxon>Rhabditoidea</taxon>
        <taxon>Rhabditidae</taxon>
        <taxon>Diploscapter</taxon>
    </lineage>
</organism>
<accession>A0A2A2JI69</accession>
<evidence type="ECO:0000313" key="3">
    <source>
        <dbReference type="Proteomes" id="UP000218231"/>
    </source>
</evidence>
<evidence type="ECO:0000256" key="1">
    <source>
        <dbReference type="SAM" id="MobiDB-lite"/>
    </source>
</evidence>
<feature type="region of interest" description="Disordered" evidence="1">
    <location>
        <begin position="113"/>
        <end position="139"/>
    </location>
</feature>
<dbReference type="AlphaFoldDB" id="A0A2A2JI69"/>
<proteinExistence type="predicted"/>
<reference evidence="2 3" key="1">
    <citation type="journal article" date="2017" name="Curr. Biol.">
        <title>Genome architecture and evolution of a unichromosomal asexual nematode.</title>
        <authorList>
            <person name="Fradin H."/>
            <person name="Zegar C."/>
            <person name="Gutwein M."/>
            <person name="Lucas J."/>
            <person name="Kovtun M."/>
            <person name="Corcoran D."/>
            <person name="Baugh L.R."/>
            <person name="Kiontke K."/>
            <person name="Gunsalus K."/>
            <person name="Fitch D.H."/>
            <person name="Piano F."/>
        </authorList>
    </citation>
    <scope>NUCLEOTIDE SEQUENCE [LARGE SCALE GENOMIC DNA]</scope>
    <source>
        <strain evidence="2">PF1309</strain>
    </source>
</reference>
<dbReference type="Proteomes" id="UP000218231">
    <property type="component" value="Unassembled WGS sequence"/>
</dbReference>
<comment type="caution">
    <text evidence="2">The sequence shown here is derived from an EMBL/GenBank/DDBJ whole genome shotgun (WGS) entry which is preliminary data.</text>
</comment>
<name>A0A2A2JI69_9BILA</name>
<protein>
    <submittedName>
        <fullName evidence="2">Uncharacterized protein</fullName>
    </submittedName>
</protein>
<keyword evidence="3" id="KW-1185">Reference proteome</keyword>
<gene>
    <name evidence="2" type="ORF">WR25_01773</name>
</gene>